<evidence type="ECO:0000313" key="2">
    <source>
        <dbReference type="Proteomes" id="UP001066276"/>
    </source>
</evidence>
<protein>
    <submittedName>
        <fullName evidence="1">Uncharacterized protein</fullName>
    </submittedName>
</protein>
<sequence>MGDLYPGERFITKEEPMDSFCLDLDQYLQYIKILTTAKERELRPIWTVNNRGDTAELEHIYLRVMRSFCSSGVTSNQDSKLPQRRD</sequence>
<evidence type="ECO:0000313" key="1">
    <source>
        <dbReference type="EMBL" id="KAJ1130470.1"/>
    </source>
</evidence>
<accession>A0AAV7PQX4</accession>
<dbReference type="AlphaFoldDB" id="A0AAV7PQX4"/>
<comment type="caution">
    <text evidence="1">The sequence shown here is derived from an EMBL/GenBank/DDBJ whole genome shotgun (WGS) entry which is preliminary data.</text>
</comment>
<proteinExistence type="predicted"/>
<keyword evidence="2" id="KW-1185">Reference proteome</keyword>
<dbReference type="EMBL" id="JANPWB010000011">
    <property type="protein sequence ID" value="KAJ1130470.1"/>
    <property type="molecule type" value="Genomic_DNA"/>
</dbReference>
<gene>
    <name evidence="1" type="ORF">NDU88_008822</name>
</gene>
<reference evidence="1" key="1">
    <citation type="journal article" date="2022" name="bioRxiv">
        <title>Sequencing and chromosome-scale assembly of the giantPleurodeles waltlgenome.</title>
        <authorList>
            <person name="Brown T."/>
            <person name="Elewa A."/>
            <person name="Iarovenko S."/>
            <person name="Subramanian E."/>
            <person name="Araus A.J."/>
            <person name="Petzold A."/>
            <person name="Susuki M."/>
            <person name="Suzuki K.-i.T."/>
            <person name="Hayashi T."/>
            <person name="Toyoda A."/>
            <person name="Oliveira C."/>
            <person name="Osipova E."/>
            <person name="Leigh N.D."/>
            <person name="Simon A."/>
            <person name="Yun M.H."/>
        </authorList>
    </citation>
    <scope>NUCLEOTIDE SEQUENCE</scope>
    <source>
        <strain evidence="1">20211129_DDA</strain>
        <tissue evidence="1">Liver</tissue>
    </source>
</reference>
<organism evidence="1 2">
    <name type="scientific">Pleurodeles waltl</name>
    <name type="common">Iberian ribbed newt</name>
    <dbReference type="NCBI Taxonomy" id="8319"/>
    <lineage>
        <taxon>Eukaryota</taxon>
        <taxon>Metazoa</taxon>
        <taxon>Chordata</taxon>
        <taxon>Craniata</taxon>
        <taxon>Vertebrata</taxon>
        <taxon>Euteleostomi</taxon>
        <taxon>Amphibia</taxon>
        <taxon>Batrachia</taxon>
        <taxon>Caudata</taxon>
        <taxon>Salamandroidea</taxon>
        <taxon>Salamandridae</taxon>
        <taxon>Pleurodelinae</taxon>
        <taxon>Pleurodeles</taxon>
    </lineage>
</organism>
<dbReference type="Proteomes" id="UP001066276">
    <property type="component" value="Chromosome 7"/>
</dbReference>
<name>A0AAV7PQX4_PLEWA</name>